<reference evidence="10" key="1">
    <citation type="submission" date="2020-04" db="EMBL/GenBank/DDBJ databases">
        <title>Analysis of mating type loci in Filobasidium floriforme.</title>
        <authorList>
            <person name="Nowrousian M."/>
        </authorList>
    </citation>
    <scope>NUCLEOTIDE SEQUENCE</scope>
    <source>
        <strain evidence="10">CBS 6242</strain>
    </source>
</reference>
<dbReference type="AlphaFoldDB" id="A0A8K0NQM2"/>
<dbReference type="Gene3D" id="1.20.1510.10">
    <property type="entry name" value="Cation efflux protein transmembrane domain"/>
    <property type="match status" value="2"/>
</dbReference>
<dbReference type="GO" id="GO:0005385">
    <property type="term" value="F:zinc ion transmembrane transporter activity"/>
    <property type="evidence" value="ECO:0007669"/>
    <property type="project" value="TreeGrafter"/>
</dbReference>
<evidence type="ECO:0000313" key="10">
    <source>
        <dbReference type="EMBL" id="KAG7549040.1"/>
    </source>
</evidence>
<keyword evidence="4" id="KW-0862">Zinc</keyword>
<evidence type="ECO:0000256" key="2">
    <source>
        <dbReference type="ARBA" id="ARBA00008873"/>
    </source>
</evidence>
<dbReference type="GO" id="GO:0016020">
    <property type="term" value="C:membrane"/>
    <property type="evidence" value="ECO:0007669"/>
    <property type="project" value="UniProtKB-SubCell"/>
</dbReference>
<feature type="compositionally biased region" description="Basic residues" evidence="7">
    <location>
        <begin position="130"/>
        <end position="173"/>
    </location>
</feature>
<keyword evidence="11" id="KW-1185">Reference proteome</keyword>
<comment type="similarity">
    <text evidence="2">Belongs to the cation diffusion facilitator (CDF) transporter (TC 2.A.4) family. SLC30A subfamily.</text>
</comment>
<dbReference type="InterPro" id="IPR058533">
    <property type="entry name" value="Cation_efflux_TM"/>
</dbReference>
<dbReference type="InterPro" id="IPR002524">
    <property type="entry name" value="Cation_efflux"/>
</dbReference>
<feature type="region of interest" description="Disordered" evidence="7">
    <location>
        <begin position="83"/>
        <end position="184"/>
    </location>
</feature>
<evidence type="ECO:0000259" key="9">
    <source>
        <dbReference type="Pfam" id="PF01545"/>
    </source>
</evidence>
<feature type="compositionally biased region" description="Basic and acidic residues" evidence="7">
    <location>
        <begin position="104"/>
        <end position="129"/>
    </location>
</feature>
<dbReference type="NCBIfam" id="TIGR01297">
    <property type="entry name" value="CDF"/>
    <property type="match status" value="1"/>
</dbReference>
<dbReference type="PANTHER" id="PTHR45820:SF4">
    <property type="entry name" value="ZINC TRANSPORTER 63C, ISOFORM F"/>
    <property type="match status" value="1"/>
</dbReference>
<evidence type="ECO:0000256" key="6">
    <source>
        <dbReference type="ARBA" id="ARBA00023136"/>
    </source>
</evidence>
<sequence length="517" mass="58293">MLTYGWKRAEILAAFFNGIFLVALSVSIIIHSIQRFIHLEEVSEPLLVVIIGCVGLGTNVAGIFIFHEHPHLDGDHSACAHLHHHDDDHAHGHGHHHHGHEHHHREDAELGHVKKQMDTIGHRQEASKSHDHHHHHHNCGGHSHDHHGHTHHGHTHHGHDYKHEQKHHGHKYSHGTSQSHGYDTHTQSCERYACAHSHDDDEHHQSPSKLNFKHGPSKPHSHAHFAPGYHSKNSKLQPIDKSSRHRHERAEEMQLERIHPAGCFGHTGRQPPSRASHDYHAHHPHQSACCSPTIRPESSASSGESCCKESILEAPAPHKHKVARSMNMTGIFIHIIGDALGNLGVIVTGLIILLCKGQWRYYMDPTMSVLISLMIFAIGTPLIKKASHILLQGVPSNVSLSELRKELELRREIKNVEKLHVWQLSEQVTIASVHVVVDARTEDSIVVPIVREILATQGIQFSTIEVAKEDKRGKEFRISSLHFSNHGGDWVRAKDWRSKGSTLPDTMEERDTIEILM</sequence>
<protein>
    <recommendedName>
        <fullName evidence="9">Cation efflux protein transmembrane domain-containing protein</fullName>
    </recommendedName>
</protein>
<keyword evidence="5 8" id="KW-1133">Transmembrane helix</keyword>
<feature type="transmembrane region" description="Helical" evidence="8">
    <location>
        <begin position="366"/>
        <end position="383"/>
    </location>
</feature>
<name>A0A8K0NQM2_9TREE</name>
<evidence type="ECO:0000256" key="7">
    <source>
        <dbReference type="SAM" id="MobiDB-lite"/>
    </source>
</evidence>
<dbReference type="PANTHER" id="PTHR45820">
    <property type="entry name" value="FI23527P1"/>
    <property type="match status" value="1"/>
</dbReference>
<organism evidence="10 11">
    <name type="scientific">Filobasidium floriforme</name>
    <dbReference type="NCBI Taxonomy" id="5210"/>
    <lineage>
        <taxon>Eukaryota</taxon>
        <taxon>Fungi</taxon>
        <taxon>Dikarya</taxon>
        <taxon>Basidiomycota</taxon>
        <taxon>Agaricomycotina</taxon>
        <taxon>Tremellomycetes</taxon>
        <taxon>Filobasidiales</taxon>
        <taxon>Filobasidiaceae</taxon>
        <taxon>Filobasidium</taxon>
    </lineage>
</organism>
<dbReference type="InterPro" id="IPR027469">
    <property type="entry name" value="Cation_efflux_TMD_sf"/>
</dbReference>
<feature type="compositionally biased region" description="Basic residues" evidence="7">
    <location>
        <begin position="92"/>
        <end position="103"/>
    </location>
</feature>
<dbReference type="Pfam" id="PF01545">
    <property type="entry name" value="Cation_efflux"/>
    <property type="match status" value="2"/>
</dbReference>
<feature type="domain" description="Cation efflux protein transmembrane" evidence="9">
    <location>
        <begin position="320"/>
        <end position="391"/>
    </location>
</feature>
<evidence type="ECO:0000256" key="8">
    <source>
        <dbReference type="SAM" id="Phobius"/>
    </source>
</evidence>
<dbReference type="SUPFAM" id="SSF161111">
    <property type="entry name" value="Cation efflux protein transmembrane domain-like"/>
    <property type="match status" value="2"/>
</dbReference>
<keyword evidence="6 8" id="KW-0472">Membrane</keyword>
<feature type="transmembrane region" description="Helical" evidence="8">
    <location>
        <begin position="12"/>
        <end position="33"/>
    </location>
</feature>
<comment type="caution">
    <text evidence="10">The sequence shown here is derived from an EMBL/GenBank/DDBJ whole genome shotgun (WGS) entry which is preliminary data.</text>
</comment>
<feature type="transmembrane region" description="Helical" evidence="8">
    <location>
        <begin position="331"/>
        <end position="354"/>
    </location>
</feature>
<comment type="subcellular location">
    <subcellularLocation>
        <location evidence="1">Membrane</location>
        <topology evidence="1">Multi-pass membrane protein</topology>
    </subcellularLocation>
</comment>
<feature type="domain" description="Cation efflux protein transmembrane" evidence="9">
    <location>
        <begin position="3"/>
        <end position="75"/>
    </location>
</feature>
<gene>
    <name evidence="10" type="ORF">FFLO_03076</name>
</gene>
<feature type="compositionally biased region" description="Polar residues" evidence="7">
    <location>
        <begin position="174"/>
        <end position="184"/>
    </location>
</feature>
<dbReference type="EMBL" id="JABELV010000054">
    <property type="protein sequence ID" value="KAG7549040.1"/>
    <property type="molecule type" value="Genomic_DNA"/>
</dbReference>
<evidence type="ECO:0000256" key="5">
    <source>
        <dbReference type="ARBA" id="ARBA00022989"/>
    </source>
</evidence>
<keyword evidence="3 8" id="KW-0812">Transmembrane</keyword>
<feature type="region of interest" description="Disordered" evidence="7">
    <location>
        <begin position="197"/>
        <end position="249"/>
    </location>
</feature>
<feature type="compositionally biased region" description="Basic residues" evidence="7">
    <location>
        <begin position="211"/>
        <end position="223"/>
    </location>
</feature>
<evidence type="ECO:0000256" key="4">
    <source>
        <dbReference type="ARBA" id="ARBA00022833"/>
    </source>
</evidence>
<evidence type="ECO:0000256" key="3">
    <source>
        <dbReference type="ARBA" id="ARBA00022692"/>
    </source>
</evidence>
<feature type="transmembrane region" description="Helical" evidence="8">
    <location>
        <begin position="45"/>
        <end position="66"/>
    </location>
</feature>
<evidence type="ECO:0000256" key="1">
    <source>
        <dbReference type="ARBA" id="ARBA00004141"/>
    </source>
</evidence>
<accession>A0A8K0NQM2</accession>
<evidence type="ECO:0000313" key="11">
    <source>
        <dbReference type="Proteomes" id="UP000812966"/>
    </source>
</evidence>
<dbReference type="GO" id="GO:0006882">
    <property type="term" value="P:intracellular zinc ion homeostasis"/>
    <property type="evidence" value="ECO:0007669"/>
    <property type="project" value="TreeGrafter"/>
</dbReference>
<dbReference type="Proteomes" id="UP000812966">
    <property type="component" value="Unassembled WGS sequence"/>
</dbReference>
<proteinExistence type="inferred from homology"/>